<sequence length="200" mass="21514">MRTLVISTLLFAMGTSYSIPPEDLDGSGHDLESSGSGSGERAEVSKGSVRFTTISTFTMTMSEDDLMFNAIDEEDKTVPIIMTDNTRNKISEDSDLTFDKRPKLDDNNGSAIGNVAKSGGLLANKEALAAIIAGGVVGLSLAASLLTLMVYNMKKKDEGGYTVNQKNTSNGGYQKPKTKEEFIAELPLKDKIMSQPSRFV</sequence>
<evidence type="ECO:0000256" key="2">
    <source>
        <dbReference type="ARBA" id="ARBA00005343"/>
    </source>
</evidence>
<dbReference type="GeneTree" id="ENSGT00940000161171"/>
<protein>
    <recommendedName>
        <fullName evidence="13">Syndecan/Neurexin domain-containing protein</fullName>
    </recommendedName>
</protein>
<comment type="subcellular location">
    <subcellularLocation>
        <location evidence="1">Membrane</location>
        <topology evidence="1">Single-pass type I membrane protein</topology>
    </subcellularLocation>
</comment>
<dbReference type="Proteomes" id="UP000694557">
    <property type="component" value="Unassembled WGS sequence"/>
</dbReference>
<organism evidence="14 15">
    <name type="scientific">Oncorhynchus kisutch</name>
    <name type="common">Coho salmon</name>
    <name type="synonym">Salmo kisutch</name>
    <dbReference type="NCBI Taxonomy" id="8019"/>
    <lineage>
        <taxon>Eukaryota</taxon>
        <taxon>Metazoa</taxon>
        <taxon>Chordata</taxon>
        <taxon>Craniata</taxon>
        <taxon>Vertebrata</taxon>
        <taxon>Euteleostomi</taxon>
        <taxon>Actinopterygii</taxon>
        <taxon>Neopterygii</taxon>
        <taxon>Teleostei</taxon>
        <taxon>Protacanthopterygii</taxon>
        <taxon>Salmoniformes</taxon>
        <taxon>Salmonidae</taxon>
        <taxon>Salmoninae</taxon>
        <taxon>Oncorhynchus</taxon>
    </lineage>
</organism>
<evidence type="ECO:0000256" key="7">
    <source>
        <dbReference type="ARBA" id="ARBA00023136"/>
    </source>
</evidence>
<evidence type="ECO:0000256" key="6">
    <source>
        <dbReference type="ARBA" id="ARBA00022989"/>
    </source>
</evidence>
<keyword evidence="9" id="KW-0357">Heparan sulfate</keyword>
<evidence type="ECO:0000256" key="5">
    <source>
        <dbReference type="ARBA" id="ARBA00022974"/>
    </source>
</evidence>
<keyword evidence="4 11" id="KW-0812">Transmembrane</keyword>
<proteinExistence type="inferred from homology"/>
<dbReference type="Pfam" id="PF01034">
    <property type="entry name" value="Syndecan"/>
    <property type="match status" value="1"/>
</dbReference>
<feature type="transmembrane region" description="Helical" evidence="11">
    <location>
        <begin position="127"/>
        <end position="151"/>
    </location>
</feature>
<keyword evidence="6 11" id="KW-1133">Transmembrane helix</keyword>
<feature type="domain" description="Syndecan/Neurexin" evidence="13">
    <location>
        <begin position="121"/>
        <end position="182"/>
    </location>
</feature>
<reference evidence="14" key="2">
    <citation type="submission" date="2025-09" db="UniProtKB">
        <authorList>
            <consortium name="Ensembl"/>
        </authorList>
    </citation>
    <scope>IDENTIFICATION</scope>
</reference>
<feature type="signal peptide" evidence="12">
    <location>
        <begin position="1"/>
        <end position="18"/>
    </location>
</feature>
<evidence type="ECO:0000256" key="1">
    <source>
        <dbReference type="ARBA" id="ARBA00004479"/>
    </source>
</evidence>
<dbReference type="InterPro" id="IPR027789">
    <property type="entry name" value="Syndecan/Neurexin_dom"/>
</dbReference>
<reference evidence="14" key="1">
    <citation type="submission" date="2025-08" db="UniProtKB">
        <authorList>
            <consortium name="Ensembl"/>
        </authorList>
    </citation>
    <scope>IDENTIFICATION</scope>
</reference>
<dbReference type="AlphaFoldDB" id="A0A8C7DNP6"/>
<dbReference type="Ensembl" id="ENSOKIT00005025547.1">
    <property type="protein sequence ID" value="ENSOKIP00005024095.1"/>
    <property type="gene ID" value="ENSOKIG00005010537.1"/>
</dbReference>
<evidence type="ECO:0000256" key="10">
    <source>
        <dbReference type="SAM" id="MobiDB-lite"/>
    </source>
</evidence>
<evidence type="ECO:0000256" key="9">
    <source>
        <dbReference type="ARBA" id="ARBA00023207"/>
    </source>
</evidence>
<evidence type="ECO:0000256" key="3">
    <source>
        <dbReference type="ARBA" id="ARBA00010241"/>
    </source>
</evidence>
<keyword evidence="5" id="KW-0654">Proteoglycan</keyword>
<keyword evidence="8" id="KW-0325">Glycoprotein</keyword>
<comment type="similarity">
    <text evidence="2">Belongs to the syndecan proteoglycan family.</text>
</comment>
<dbReference type="InterPro" id="IPR001050">
    <property type="entry name" value="Syndecan"/>
</dbReference>
<evidence type="ECO:0000313" key="14">
    <source>
        <dbReference type="Ensembl" id="ENSOKIP00005024095.1"/>
    </source>
</evidence>
<dbReference type="GO" id="GO:0009986">
    <property type="term" value="C:cell surface"/>
    <property type="evidence" value="ECO:0007669"/>
    <property type="project" value="TreeGrafter"/>
</dbReference>
<evidence type="ECO:0000256" key="8">
    <source>
        <dbReference type="ARBA" id="ARBA00023180"/>
    </source>
</evidence>
<dbReference type="GO" id="GO:0016477">
    <property type="term" value="P:cell migration"/>
    <property type="evidence" value="ECO:0007669"/>
    <property type="project" value="TreeGrafter"/>
</dbReference>
<evidence type="ECO:0000256" key="4">
    <source>
        <dbReference type="ARBA" id="ARBA00022692"/>
    </source>
</evidence>
<comment type="similarity">
    <text evidence="3">Belongs to the neurexin family.</text>
</comment>
<feature type="region of interest" description="Disordered" evidence="10">
    <location>
        <begin position="21"/>
        <end position="45"/>
    </location>
</feature>
<keyword evidence="12" id="KW-0732">Signal</keyword>
<evidence type="ECO:0000313" key="15">
    <source>
        <dbReference type="Proteomes" id="UP000694557"/>
    </source>
</evidence>
<keyword evidence="7 11" id="KW-0472">Membrane</keyword>
<dbReference type="PANTHER" id="PTHR10915">
    <property type="entry name" value="SYNDECAN"/>
    <property type="match status" value="1"/>
</dbReference>
<name>A0A8C7DNP6_ONCKI</name>
<keyword evidence="15" id="KW-1185">Reference proteome</keyword>
<evidence type="ECO:0000256" key="12">
    <source>
        <dbReference type="SAM" id="SignalP"/>
    </source>
</evidence>
<accession>A0A8C7DNP6</accession>
<evidence type="ECO:0000259" key="13">
    <source>
        <dbReference type="Pfam" id="PF01034"/>
    </source>
</evidence>
<dbReference type="PANTHER" id="PTHR10915:SF1">
    <property type="entry name" value="SYNDECAN"/>
    <property type="match status" value="1"/>
</dbReference>
<evidence type="ECO:0000256" key="11">
    <source>
        <dbReference type="SAM" id="Phobius"/>
    </source>
</evidence>
<feature type="chain" id="PRO_5034434713" description="Syndecan/Neurexin domain-containing protein" evidence="12">
    <location>
        <begin position="19"/>
        <end position="200"/>
    </location>
</feature>
<dbReference type="GO" id="GO:0016020">
    <property type="term" value="C:membrane"/>
    <property type="evidence" value="ECO:0007669"/>
    <property type="project" value="UniProtKB-SubCell"/>
</dbReference>